<dbReference type="Proteomes" id="UP000271339">
    <property type="component" value="Unassembled WGS sequence"/>
</dbReference>
<dbReference type="Gene3D" id="3.40.30.10">
    <property type="entry name" value="Glutaredoxin"/>
    <property type="match status" value="1"/>
</dbReference>
<dbReference type="EMBL" id="REFC01000013">
    <property type="protein sequence ID" value="RMA58487.1"/>
    <property type="molecule type" value="Genomic_DNA"/>
</dbReference>
<evidence type="ECO:0000313" key="2">
    <source>
        <dbReference type="Proteomes" id="UP000271339"/>
    </source>
</evidence>
<dbReference type="RefSeq" id="WP_121907439.1">
    <property type="nucleotide sequence ID" value="NZ_REFC01000013.1"/>
</dbReference>
<accession>A0A3L9YG42</accession>
<gene>
    <name evidence="1" type="ORF">BXY75_1860</name>
</gene>
<organism evidence="1 2">
    <name type="scientific">Ulvibacter antarcticus</name>
    <dbReference type="NCBI Taxonomy" id="442714"/>
    <lineage>
        <taxon>Bacteria</taxon>
        <taxon>Pseudomonadati</taxon>
        <taxon>Bacteroidota</taxon>
        <taxon>Flavobacteriia</taxon>
        <taxon>Flavobacteriales</taxon>
        <taxon>Flavobacteriaceae</taxon>
        <taxon>Ulvibacter</taxon>
    </lineage>
</organism>
<dbReference type="InterPro" id="IPR036249">
    <property type="entry name" value="Thioredoxin-like_sf"/>
</dbReference>
<sequence>MLRKIILTIIILFATSVLIAQEDGVVISEKKSGKRVVLFAENTTKDSLNVFFMVLSEGYRRSADRPVIKNIPPLSKIPMITLIELADIPSSYSYELVVNDKEYNLDVSIKKDVKDIEKLIEGKLVLFTIDDCDKCEQLSNTLNDRNIAHRTFNIHKDEELYRQFMAFIKKDHSEVMRIMFPVIWNKDHTIFGYKKLDEILIEIEK</sequence>
<reference evidence="1 2" key="1">
    <citation type="submission" date="2018-10" db="EMBL/GenBank/DDBJ databases">
        <title>Genomic Encyclopedia of Archaeal and Bacterial Type Strains, Phase II (KMG-II): from individual species to whole genera.</title>
        <authorList>
            <person name="Goeker M."/>
        </authorList>
    </citation>
    <scope>NUCLEOTIDE SEQUENCE [LARGE SCALE GENOMIC DNA]</scope>
    <source>
        <strain evidence="1 2">DSM 23424</strain>
    </source>
</reference>
<dbReference type="OrthoDB" id="1144044at2"/>
<keyword evidence="2" id="KW-1185">Reference proteome</keyword>
<proteinExistence type="predicted"/>
<evidence type="ECO:0000313" key="1">
    <source>
        <dbReference type="EMBL" id="RMA58487.1"/>
    </source>
</evidence>
<protein>
    <submittedName>
        <fullName evidence="1">Glutaredoxin</fullName>
    </submittedName>
</protein>
<dbReference type="SUPFAM" id="SSF52833">
    <property type="entry name" value="Thioredoxin-like"/>
    <property type="match status" value="1"/>
</dbReference>
<dbReference type="AlphaFoldDB" id="A0A3L9YG42"/>
<name>A0A3L9YG42_9FLAO</name>
<comment type="caution">
    <text evidence="1">The sequence shown here is derived from an EMBL/GenBank/DDBJ whole genome shotgun (WGS) entry which is preliminary data.</text>
</comment>